<proteinExistence type="inferred from homology"/>
<sequence length="963" mass="101256">MTSFRSRLLAAAATAMALGTPVQAAEPVRTAPVATPTASTQEFIALGVARLRQGRPAEARDLLLRASANPAEAGRWAPLLEEASFWAELSEGRRLMALGQQEAAGLLLARAVRRDTSGRAEAEALLGRLELARGDAREAEARFRAANYRRPGLGAVREGLLDSLRRQGRIAEADALLGEPEAPLRADALRQEADRTEEPEAALALLRGALAATAEGSPANAWARLDLARSLARQGRTSEAREVMAAGPTARPELLQAAALFAGEDGRPVEGIRLLERLPDRLRSADQASLLRSLRLQVDVAAAMVRPPAEARAALLAIAGRADGGGEAGLRALRALLRLEQRDALEEATRLALEASRAGAAALRVALAEALADAGLSGEAAAMVRPLMAAEGVETARRRRLAGLAEPSLAIRQEAPGPVATQAEAPHPFHASRDPRVAARVAEAVLRRDPRNAGARMGAVEAAVALEDLPAAEALLAEGRVLHGSDPRLSVAEARLARAQGDGRRAQAALLLAADQRRAQIAPAGAAAGARPAGRRTMLAGGGQGSSFEPLDANPAGAAAGGVTPTQLRASDDPLLAEIGRQLAEVNELAAGRAVPSFAFRSRSGSNGLDRLREHGGGAEAAMPLPGLGGELSARVQAVNIDAGRLDSGLSNLRRFGTNPVLLPGSAGFLADAQATALRPRDQSVTGTAIGAAYARSGVTVDLGSTPLGFREQRLLGGIEFTPRISENIQLRLRGERRSVTDSLLSWSGTRDSASGTVFGGVTRTTGRAQVEYSANQISAYAGGGYSSITGRNVADNNRLEASAGIGYAVMRSPTRELTTGLDLSYYAYDRNLRNFTFGQGGYFSPQTYINASVPIDYRERLGNFAYHVGASLGVANFREKSSPVFPTDPGLQSTLDQQAASDTSIATRYGSQRSTTLTAGLRADVEYALTPVLRIGATARYDRSADFNETRALVYARYRFDP</sequence>
<evidence type="ECO:0000256" key="4">
    <source>
        <dbReference type="ARBA" id="ARBA00022737"/>
    </source>
</evidence>
<keyword evidence="4" id="KW-0677">Repeat</keyword>
<dbReference type="InterPro" id="IPR008410">
    <property type="entry name" value="BCSC_C"/>
</dbReference>
<evidence type="ECO:0000259" key="10">
    <source>
        <dbReference type="Pfam" id="PF05420"/>
    </source>
</evidence>
<dbReference type="Gene3D" id="1.25.40.10">
    <property type="entry name" value="Tetratricopeptide repeat domain"/>
    <property type="match status" value="1"/>
</dbReference>
<dbReference type="RefSeq" id="WP_377050726.1">
    <property type="nucleotide sequence ID" value="NZ_JBHLVZ010000029.1"/>
</dbReference>
<organism evidence="11 12">
    <name type="scientific">Muricoccus vinaceus</name>
    <dbReference type="NCBI Taxonomy" id="424704"/>
    <lineage>
        <taxon>Bacteria</taxon>
        <taxon>Pseudomonadati</taxon>
        <taxon>Pseudomonadota</taxon>
        <taxon>Alphaproteobacteria</taxon>
        <taxon>Acetobacterales</taxon>
        <taxon>Roseomonadaceae</taxon>
        <taxon>Muricoccus</taxon>
    </lineage>
</organism>
<evidence type="ECO:0000313" key="11">
    <source>
        <dbReference type="EMBL" id="MFC0386347.1"/>
    </source>
</evidence>
<feature type="region of interest" description="Disordered" evidence="8">
    <location>
        <begin position="542"/>
        <end position="567"/>
    </location>
</feature>
<evidence type="ECO:0000256" key="5">
    <source>
        <dbReference type="ARBA" id="ARBA00022803"/>
    </source>
</evidence>
<keyword evidence="12" id="KW-1185">Reference proteome</keyword>
<keyword evidence="7" id="KW-0998">Cell outer membrane</keyword>
<gene>
    <name evidence="11" type="ORF">ACFFIC_12435</name>
</gene>
<keyword evidence="5" id="KW-0802">TPR repeat</keyword>
<comment type="caution">
    <text evidence="11">The sequence shown here is derived from an EMBL/GenBank/DDBJ whole genome shotgun (WGS) entry which is preliminary data.</text>
</comment>
<evidence type="ECO:0000256" key="6">
    <source>
        <dbReference type="ARBA" id="ARBA00023136"/>
    </source>
</evidence>
<dbReference type="Gene3D" id="2.40.160.20">
    <property type="match status" value="1"/>
</dbReference>
<evidence type="ECO:0000256" key="9">
    <source>
        <dbReference type="SAM" id="SignalP"/>
    </source>
</evidence>
<dbReference type="InterPro" id="IPR011990">
    <property type="entry name" value="TPR-like_helical_dom_sf"/>
</dbReference>
<dbReference type="Pfam" id="PF14559">
    <property type="entry name" value="TPR_19"/>
    <property type="match status" value="1"/>
</dbReference>
<dbReference type="EMBL" id="JBHLVZ010000029">
    <property type="protein sequence ID" value="MFC0386347.1"/>
    <property type="molecule type" value="Genomic_DNA"/>
</dbReference>
<comment type="similarity">
    <text evidence="2">Belongs to the AcsC/BcsC family.</text>
</comment>
<feature type="signal peptide" evidence="9">
    <location>
        <begin position="1"/>
        <end position="24"/>
    </location>
</feature>
<evidence type="ECO:0000256" key="1">
    <source>
        <dbReference type="ARBA" id="ARBA00004339"/>
    </source>
</evidence>
<name>A0ABV6ISN2_9PROT</name>
<feature type="chain" id="PRO_5047341513" evidence="9">
    <location>
        <begin position="25"/>
        <end position="963"/>
    </location>
</feature>
<evidence type="ECO:0000256" key="3">
    <source>
        <dbReference type="ARBA" id="ARBA00022729"/>
    </source>
</evidence>
<evidence type="ECO:0000256" key="2">
    <source>
        <dbReference type="ARBA" id="ARBA00005886"/>
    </source>
</evidence>
<accession>A0ABV6ISN2</accession>
<evidence type="ECO:0000256" key="7">
    <source>
        <dbReference type="ARBA" id="ARBA00023237"/>
    </source>
</evidence>
<dbReference type="SUPFAM" id="SSF48452">
    <property type="entry name" value="TPR-like"/>
    <property type="match status" value="1"/>
</dbReference>
<comment type="subcellular location">
    <subcellularLocation>
        <location evidence="1">Cell outer membrane</location>
        <topology evidence="1">Peripheral membrane protein</topology>
    </subcellularLocation>
</comment>
<dbReference type="PRINTS" id="PR01441">
    <property type="entry name" value="CELLSNTHASEC"/>
</dbReference>
<reference evidence="11 12" key="1">
    <citation type="submission" date="2024-09" db="EMBL/GenBank/DDBJ databases">
        <authorList>
            <person name="Sun Q."/>
            <person name="Mori K."/>
        </authorList>
    </citation>
    <scope>NUCLEOTIDE SEQUENCE [LARGE SCALE GENOMIC DNA]</scope>
    <source>
        <strain evidence="11 12">CCM 7468</strain>
    </source>
</reference>
<evidence type="ECO:0000313" key="12">
    <source>
        <dbReference type="Proteomes" id="UP001589789"/>
    </source>
</evidence>
<protein>
    <submittedName>
        <fullName evidence="11">Cellulose synthase subunit BcsC-related outer membrane protein</fullName>
    </submittedName>
</protein>
<dbReference type="InterPro" id="IPR003921">
    <property type="entry name" value="Cell_synth_C"/>
</dbReference>
<keyword evidence="3 9" id="KW-0732">Signal</keyword>
<dbReference type="Pfam" id="PF05420">
    <property type="entry name" value="BCSC_C"/>
    <property type="match status" value="1"/>
</dbReference>
<evidence type="ECO:0000256" key="8">
    <source>
        <dbReference type="SAM" id="MobiDB-lite"/>
    </source>
</evidence>
<keyword evidence="6" id="KW-0472">Membrane</keyword>
<feature type="domain" description="Cellulose synthase operon C C-terminal" evidence="10">
    <location>
        <begin position="611"/>
        <end position="962"/>
    </location>
</feature>
<dbReference type="Proteomes" id="UP001589789">
    <property type="component" value="Unassembled WGS sequence"/>
</dbReference>